<keyword evidence="2" id="KW-1185">Reference proteome</keyword>
<comment type="caution">
    <text evidence="1">The sequence shown here is derived from an EMBL/GenBank/DDBJ whole genome shotgun (WGS) entry which is preliminary data.</text>
</comment>
<organism evidence="1 2">
    <name type="scientific">Pelotalea chapellei</name>
    <dbReference type="NCBI Taxonomy" id="44671"/>
    <lineage>
        <taxon>Bacteria</taxon>
        <taxon>Pseudomonadati</taxon>
        <taxon>Thermodesulfobacteriota</taxon>
        <taxon>Desulfuromonadia</taxon>
        <taxon>Geobacterales</taxon>
        <taxon>Geobacteraceae</taxon>
        <taxon>Pelotalea</taxon>
    </lineage>
</organism>
<evidence type="ECO:0000313" key="2">
    <source>
        <dbReference type="Proteomes" id="UP000784128"/>
    </source>
</evidence>
<sequence length="168" mass="19169">MDDRQSWHKAQVSAWECYERLSADRREQLDCLMGRIMLLKEQLLNLALTAGSRLICRDCGGKCCLYGKYHVTVLDLIINRKHSAEPLAPDFSTYPFCPYGSADGCCFTPRLRPLTCVIFNCELLEDRLDEHARHQAAMCERELREACAEAEMIAESRLTRSALLSYGD</sequence>
<gene>
    <name evidence="1" type="ORF">KJB30_09800</name>
</gene>
<name>A0ABS5U8V9_9BACT</name>
<evidence type="ECO:0008006" key="3">
    <source>
        <dbReference type="Google" id="ProtNLM"/>
    </source>
</evidence>
<reference evidence="1 2" key="1">
    <citation type="submission" date="2021-05" db="EMBL/GenBank/DDBJ databases">
        <title>The draft genome of Geobacter chapellei DSM 13688.</title>
        <authorList>
            <person name="Xu Z."/>
            <person name="Masuda Y."/>
            <person name="Itoh H."/>
            <person name="Senoo K."/>
        </authorList>
    </citation>
    <scope>NUCLEOTIDE SEQUENCE [LARGE SCALE GENOMIC DNA]</scope>
    <source>
        <strain evidence="1 2">DSM 13688</strain>
    </source>
</reference>
<proteinExistence type="predicted"/>
<dbReference type="Proteomes" id="UP000784128">
    <property type="component" value="Unassembled WGS sequence"/>
</dbReference>
<protein>
    <recommendedName>
        <fullName evidence="3">YkgJ family cysteine cluster protein</fullName>
    </recommendedName>
</protein>
<dbReference type="EMBL" id="JAHDYS010000008">
    <property type="protein sequence ID" value="MBT1072076.1"/>
    <property type="molecule type" value="Genomic_DNA"/>
</dbReference>
<dbReference type="RefSeq" id="WP_214298597.1">
    <property type="nucleotide sequence ID" value="NZ_JAHDYS010000008.1"/>
</dbReference>
<accession>A0ABS5U8V9</accession>
<evidence type="ECO:0000313" key="1">
    <source>
        <dbReference type="EMBL" id="MBT1072076.1"/>
    </source>
</evidence>